<keyword evidence="6" id="KW-0479">Metal-binding</keyword>
<dbReference type="InterPro" id="IPR025200">
    <property type="entry name" value="PPK_C_dom2"/>
</dbReference>
<dbReference type="Pfam" id="PF02503">
    <property type="entry name" value="PP_kinase"/>
    <property type="match status" value="1"/>
</dbReference>
<dbReference type="NCBIfam" id="NF003920">
    <property type="entry name" value="PRK05443.2-1"/>
    <property type="match status" value="1"/>
</dbReference>
<reference evidence="13" key="1">
    <citation type="submission" date="2017-02" db="EMBL/GenBank/DDBJ databases">
        <authorList>
            <person name="Varghese N."/>
            <person name="Submissions S."/>
        </authorList>
    </citation>
    <scope>NUCLEOTIDE SEQUENCE [LARGE SCALE GENOMIC DNA]</scope>
    <source>
        <strain evidence="13">DSM 15739</strain>
    </source>
</reference>
<sequence>MPKRQKKSEKTQKHSFKKNDFIVEDPYDSPDYYFNRELSWLDFNKRVIEEAYDQNNPFLEQLNFLAIASSNADEFFMIRVAGVYDQYSANVEIAENKTQMTPFELLQAIRKKSAENIELQYNRYHELVKILPTYDYQIKRSAELTPEELVIAEHRFRQLILPTLSPIGIDAYRPFPHLSNKAINILVSLQNEKGNQMTAIVPIPNLVERYITIENTSTKTLVFTEDLIVHFIDELFKGYHVNFSLPFRITRDADFDIREEGASDLIIEIEDSLKKRKNGEVVRIEVDTSISKVYESHHLDVLMDILQLEDFDLYQIAGPLDLTFLFKLHDQVGADHPEALYPPFEPFLNPEHTGEKLFEAIREKDLFFNHPYDSFKPIVSLIETAANDEKTIAIKQTLYRVSKHSPIIAALKQAAERGKEVTVLVELKARFDEENNVYWARELEEAGCHVLYGVSELKTHSKITLVIRREDDKIQRYVHLGTGNYNDKTARIYTDMGILTCHEEITEDASKFFNHLSGFTERPNYKHLHVSPFEIRDSLIDYIDEEIAYQNQFGNGRIVAKMNSLTDKAIIKKFYQASQAGVKIELIIRGICCLKPGVEGISDNIHVRSIVGRFLEHSRIYFFNRNGAHHLFLSSADMMTRNMVRRVEIEFPILSTEIEKQIIDILDYQLADTMKARELQVDGTYTRPDRTMVQNNSQTQLMRLAESKREALVPVVAVVESKPILSWWQRLVTWFK</sequence>
<dbReference type="GO" id="GO:0005524">
    <property type="term" value="F:ATP binding"/>
    <property type="evidence" value="ECO:0007669"/>
    <property type="project" value="UniProtKB-KW"/>
</dbReference>
<evidence type="ECO:0000259" key="8">
    <source>
        <dbReference type="Pfam" id="PF02503"/>
    </source>
</evidence>
<dbReference type="SUPFAM" id="SSF56024">
    <property type="entry name" value="Phospholipase D/nuclease"/>
    <property type="match status" value="2"/>
</dbReference>
<keyword evidence="3 6" id="KW-0547">Nucleotide-binding</keyword>
<comment type="function">
    <text evidence="6 7">Catalyzes the reversible transfer of the terminal phosphate of ATP to form a long-chain polyphosphate (polyP).</text>
</comment>
<dbReference type="PANTHER" id="PTHR30218">
    <property type="entry name" value="POLYPHOSPHATE KINASE"/>
    <property type="match status" value="1"/>
</dbReference>
<keyword evidence="2 6" id="KW-0808">Transferase</keyword>
<comment type="catalytic activity">
    <reaction evidence="6 7">
        <text>[phosphate](n) + ATP = [phosphate](n+1) + ADP</text>
        <dbReference type="Rhea" id="RHEA:19573"/>
        <dbReference type="Rhea" id="RHEA-COMP:9859"/>
        <dbReference type="Rhea" id="RHEA-COMP:14280"/>
        <dbReference type="ChEBI" id="CHEBI:16838"/>
        <dbReference type="ChEBI" id="CHEBI:30616"/>
        <dbReference type="ChEBI" id="CHEBI:456216"/>
        <dbReference type="EC" id="2.7.4.1"/>
    </reaction>
</comment>
<dbReference type="RefSeq" id="WP_078756362.1">
    <property type="nucleotide sequence ID" value="NZ_FUWO01000016.1"/>
</dbReference>
<gene>
    <name evidence="6" type="primary">ppk</name>
    <name evidence="12" type="ORF">SAMN02746011_01660</name>
</gene>
<dbReference type="InterPro" id="IPR024953">
    <property type="entry name" value="PP_kinase_middle"/>
</dbReference>
<dbReference type="NCBIfam" id="NF003921">
    <property type="entry name" value="PRK05443.2-2"/>
    <property type="match status" value="1"/>
</dbReference>
<dbReference type="SUPFAM" id="SSF140356">
    <property type="entry name" value="PPK N-terminal domain-like"/>
    <property type="match status" value="1"/>
</dbReference>
<dbReference type="NCBIfam" id="TIGR03705">
    <property type="entry name" value="poly_P_kin"/>
    <property type="match status" value="1"/>
</dbReference>
<dbReference type="Pfam" id="PF17941">
    <property type="entry name" value="PP_kinase_C_1"/>
    <property type="match status" value="1"/>
</dbReference>
<evidence type="ECO:0000256" key="1">
    <source>
        <dbReference type="ARBA" id="ARBA00022553"/>
    </source>
</evidence>
<feature type="binding site" evidence="6">
    <location>
        <position position="493"/>
    </location>
    <ligand>
        <name>ATP</name>
        <dbReference type="ChEBI" id="CHEBI:30616"/>
    </ligand>
</feature>
<feature type="domain" description="Polyphosphate kinase C-terminal" evidence="11">
    <location>
        <begin position="357"/>
        <end position="520"/>
    </location>
</feature>
<proteinExistence type="inferred from homology"/>
<dbReference type="GO" id="GO:0009358">
    <property type="term" value="C:polyphosphate kinase complex"/>
    <property type="evidence" value="ECO:0007669"/>
    <property type="project" value="InterPro"/>
</dbReference>
<dbReference type="OrthoDB" id="9761456at2"/>
<dbReference type="EC" id="2.7.4.1" evidence="6 7"/>
<feature type="domain" description="Polyphosphate kinase middle" evidence="8">
    <location>
        <begin position="152"/>
        <end position="328"/>
    </location>
</feature>
<dbReference type="InterPro" id="IPR041108">
    <property type="entry name" value="PP_kinase_C_1"/>
</dbReference>
<feature type="binding site" evidence="6">
    <location>
        <position position="589"/>
    </location>
    <ligand>
        <name>ATP</name>
        <dbReference type="ChEBI" id="CHEBI:30616"/>
    </ligand>
</feature>
<evidence type="ECO:0000256" key="4">
    <source>
        <dbReference type="ARBA" id="ARBA00022777"/>
    </source>
</evidence>
<evidence type="ECO:0000313" key="13">
    <source>
        <dbReference type="Proteomes" id="UP000189941"/>
    </source>
</evidence>
<evidence type="ECO:0000256" key="3">
    <source>
        <dbReference type="ARBA" id="ARBA00022741"/>
    </source>
</evidence>
<dbReference type="PIRSF" id="PIRSF015589">
    <property type="entry name" value="PP_kinase"/>
    <property type="match status" value="1"/>
</dbReference>
<protein>
    <recommendedName>
        <fullName evidence="6 7">Polyphosphate kinase</fullName>
        <ecNumber evidence="6 7">2.7.4.1</ecNumber>
    </recommendedName>
    <alternativeName>
        <fullName evidence="6">ATP-polyphosphate phosphotransferase</fullName>
    </alternativeName>
    <alternativeName>
        <fullName evidence="6">Polyphosphoric acid kinase</fullName>
    </alternativeName>
</protein>
<evidence type="ECO:0000256" key="2">
    <source>
        <dbReference type="ARBA" id="ARBA00022679"/>
    </source>
</evidence>
<feature type="domain" description="Polyphosphate kinase C-terminal" evidence="10">
    <location>
        <begin position="528"/>
        <end position="692"/>
    </location>
</feature>
<evidence type="ECO:0000259" key="10">
    <source>
        <dbReference type="Pfam" id="PF13090"/>
    </source>
</evidence>
<keyword evidence="4 6" id="KW-0418">Kinase</keyword>
<dbReference type="InterPro" id="IPR036832">
    <property type="entry name" value="PPK_N_dom_sf"/>
</dbReference>
<dbReference type="GO" id="GO:0008976">
    <property type="term" value="F:polyphosphate kinase activity"/>
    <property type="evidence" value="ECO:0007669"/>
    <property type="project" value="UniProtKB-UniRule"/>
</dbReference>
<dbReference type="CDD" id="cd09168">
    <property type="entry name" value="PLDc_PaPPK1_C2_like"/>
    <property type="match status" value="1"/>
</dbReference>
<evidence type="ECO:0000259" key="9">
    <source>
        <dbReference type="Pfam" id="PF13089"/>
    </source>
</evidence>
<evidence type="ECO:0000259" key="11">
    <source>
        <dbReference type="Pfam" id="PF17941"/>
    </source>
</evidence>
<dbReference type="Gene3D" id="3.30.870.10">
    <property type="entry name" value="Endonuclease Chain A"/>
    <property type="match status" value="2"/>
</dbReference>
<comment type="PTM">
    <text evidence="6 7">An intermediate of this reaction is the autophosphorylated ppk in which a phosphate is covalently linked to a histidine residue through a N-P bond.</text>
</comment>
<dbReference type="Proteomes" id="UP000189941">
    <property type="component" value="Unassembled WGS sequence"/>
</dbReference>
<dbReference type="NCBIfam" id="NF003917">
    <property type="entry name" value="PRK05443.1-1"/>
    <property type="match status" value="1"/>
</dbReference>
<dbReference type="STRING" id="1121925.SAMN02746011_01660"/>
<evidence type="ECO:0000313" key="12">
    <source>
        <dbReference type="EMBL" id="SJZ75074.1"/>
    </source>
</evidence>
<keyword evidence="6" id="KW-0460">Magnesium</keyword>
<dbReference type="SUPFAM" id="SSF143724">
    <property type="entry name" value="PHP14-like"/>
    <property type="match status" value="1"/>
</dbReference>
<keyword evidence="5 6" id="KW-0067">ATP-binding</keyword>
<dbReference type="EMBL" id="FUWO01000016">
    <property type="protein sequence ID" value="SJZ75074.1"/>
    <property type="molecule type" value="Genomic_DNA"/>
</dbReference>
<dbReference type="CDD" id="cd09165">
    <property type="entry name" value="PLDc_PaPPK1_C1_like"/>
    <property type="match status" value="1"/>
</dbReference>
<dbReference type="Pfam" id="PF13090">
    <property type="entry name" value="PP_kinase_C"/>
    <property type="match status" value="1"/>
</dbReference>
<comment type="similarity">
    <text evidence="6 7">Belongs to the polyphosphate kinase 1 (PPK1) family.</text>
</comment>
<dbReference type="InterPro" id="IPR025198">
    <property type="entry name" value="PPK_N_dom"/>
</dbReference>
<name>A0A1T4N773_9LACT</name>
<evidence type="ECO:0000256" key="7">
    <source>
        <dbReference type="RuleBase" id="RU003800"/>
    </source>
</evidence>
<feature type="binding site" evidence="6">
    <location>
        <position position="430"/>
    </location>
    <ligand>
        <name>Mg(2+)</name>
        <dbReference type="ChEBI" id="CHEBI:18420"/>
    </ligand>
</feature>
<evidence type="ECO:0000256" key="6">
    <source>
        <dbReference type="HAMAP-Rule" id="MF_00347"/>
    </source>
</evidence>
<dbReference type="Gene3D" id="1.20.58.310">
    <property type="entry name" value="Polyphosphate kinase N-terminal domain"/>
    <property type="match status" value="1"/>
</dbReference>
<dbReference type="Pfam" id="PF13089">
    <property type="entry name" value="PP_kinase_N"/>
    <property type="match status" value="1"/>
</dbReference>
<comment type="cofactor">
    <cofactor evidence="6">
        <name>Mg(2+)</name>
        <dbReference type="ChEBI" id="CHEBI:18420"/>
    </cofactor>
</comment>
<evidence type="ECO:0000256" key="5">
    <source>
        <dbReference type="ARBA" id="ARBA00022840"/>
    </source>
</evidence>
<keyword evidence="13" id="KW-1185">Reference proteome</keyword>
<feature type="domain" description="Polyphosphate kinase N-terminal" evidence="9">
    <location>
        <begin position="33"/>
        <end position="131"/>
    </location>
</feature>
<dbReference type="InterPro" id="IPR003414">
    <property type="entry name" value="PP_kinase"/>
</dbReference>
<feature type="binding site" evidence="6">
    <location>
        <position position="617"/>
    </location>
    <ligand>
        <name>ATP</name>
        <dbReference type="ChEBI" id="CHEBI:30616"/>
    </ligand>
</feature>
<dbReference type="NCBIfam" id="NF003918">
    <property type="entry name" value="PRK05443.1-2"/>
    <property type="match status" value="1"/>
</dbReference>
<dbReference type="PANTHER" id="PTHR30218:SF0">
    <property type="entry name" value="POLYPHOSPHATE KINASE"/>
    <property type="match status" value="1"/>
</dbReference>
<dbReference type="GO" id="GO:0046872">
    <property type="term" value="F:metal ion binding"/>
    <property type="evidence" value="ECO:0007669"/>
    <property type="project" value="UniProtKB-KW"/>
</dbReference>
<dbReference type="AlphaFoldDB" id="A0A1T4N773"/>
<dbReference type="GO" id="GO:0006799">
    <property type="term" value="P:polyphosphate biosynthetic process"/>
    <property type="evidence" value="ECO:0007669"/>
    <property type="project" value="UniProtKB-UniRule"/>
</dbReference>
<feature type="active site" description="Phosphohistidine intermediate" evidence="6">
    <location>
        <position position="460"/>
    </location>
</feature>
<feature type="binding site" evidence="6">
    <location>
        <position position="71"/>
    </location>
    <ligand>
        <name>ATP</name>
        <dbReference type="ChEBI" id="CHEBI:30616"/>
    </ligand>
</feature>
<accession>A0A1T4N773</accession>
<feature type="binding site" evidence="6">
    <location>
        <position position="400"/>
    </location>
    <ligand>
        <name>Mg(2+)</name>
        <dbReference type="ChEBI" id="CHEBI:18420"/>
    </ligand>
</feature>
<keyword evidence="1 6" id="KW-0597">Phosphoprotein</keyword>
<dbReference type="Gene3D" id="3.30.1840.10">
    <property type="entry name" value="Polyphosphate kinase middle domain"/>
    <property type="match status" value="1"/>
</dbReference>
<organism evidence="12 13">
    <name type="scientific">Globicatella sulfidifaciens DSM 15739</name>
    <dbReference type="NCBI Taxonomy" id="1121925"/>
    <lineage>
        <taxon>Bacteria</taxon>
        <taxon>Bacillati</taxon>
        <taxon>Bacillota</taxon>
        <taxon>Bacilli</taxon>
        <taxon>Lactobacillales</taxon>
        <taxon>Aerococcaceae</taxon>
        <taxon>Globicatella</taxon>
    </lineage>
</organism>
<dbReference type="HAMAP" id="MF_00347">
    <property type="entry name" value="Polyphosphate_kinase"/>
    <property type="match status" value="1"/>
</dbReference>
<dbReference type="InterPro" id="IPR036830">
    <property type="entry name" value="PP_kinase_middle_dom_sf"/>
</dbReference>